<dbReference type="InterPro" id="IPR015517">
    <property type="entry name" value="dCMP_deaminase-rel"/>
</dbReference>
<dbReference type="PANTHER" id="PTHR11086:SF18">
    <property type="entry name" value="DEOXYCYTIDYLATE DEAMINASE"/>
    <property type="match status" value="1"/>
</dbReference>
<dbReference type="PIRSF" id="PIRSF006019">
    <property type="entry name" value="dCMP_deaminase"/>
    <property type="match status" value="1"/>
</dbReference>
<dbReference type="GO" id="GO:0005737">
    <property type="term" value="C:cytoplasm"/>
    <property type="evidence" value="ECO:0007669"/>
    <property type="project" value="TreeGrafter"/>
</dbReference>
<dbReference type="PANTHER" id="PTHR11086">
    <property type="entry name" value="DEOXYCYTIDYLATE DEAMINASE-RELATED"/>
    <property type="match status" value="1"/>
</dbReference>
<protein>
    <submittedName>
        <fullName evidence="4">Dcmp deaminase</fullName>
        <ecNumber evidence="4">3.5.4.12</ecNumber>
    </submittedName>
</protein>
<dbReference type="CDD" id="cd01286">
    <property type="entry name" value="deoxycytidylate_deaminase"/>
    <property type="match status" value="1"/>
</dbReference>
<dbReference type="GO" id="GO:0008270">
    <property type="term" value="F:zinc ion binding"/>
    <property type="evidence" value="ECO:0007669"/>
    <property type="project" value="InterPro"/>
</dbReference>
<dbReference type="InterPro" id="IPR002125">
    <property type="entry name" value="CMP_dCMP_dom"/>
</dbReference>
<dbReference type="PROSITE" id="PS51747">
    <property type="entry name" value="CYT_DCMP_DEAMINASES_2"/>
    <property type="match status" value="1"/>
</dbReference>
<proteinExistence type="predicted"/>
<dbReference type="GO" id="GO:0004132">
    <property type="term" value="F:dCMP deaminase activity"/>
    <property type="evidence" value="ECO:0007669"/>
    <property type="project" value="UniProtKB-EC"/>
</dbReference>
<evidence type="ECO:0000313" key="4">
    <source>
        <dbReference type="EMBL" id="KUG16040.1"/>
    </source>
</evidence>
<dbReference type="Gene3D" id="3.40.140.10">
    <property type="entry name" value="Cytidine Deaminase, domain 2"/>
    <property type="match status" value="1"/>
</dbReference>
<name>A0A0W8F557_9ZZZZ</name>
<dbReference type="EC" id="3.5.4.12" evidence="4"/>
<dbReference type="InterPro" id="IPR016193">
    <property type="entry name" value="Cytidine_deaminase-like"/>
</dbReference>
<gene>
    <name evidence="4" type="ORF">ASZ90_014267</name>
</gene>
<evidence type="ECO:0000256" key="1">
    <source>
        <dbReference type="ARBA" id="ARBA00001947"/>
    </source>
</evidence>
<dbReference type="Pfam" id="PF00383">
    <property type="entry name" value="dCMP_cyt_deam_1"/>
    <property type="match status" value="1"/>
</dbReference>
<comment type="caution">
    <text evidence="4">The sequence shown here is derived from an EMBL/GenBank/DDBJ whole genome shotgun (WGS) entry which is preliminary data.</text>
</comment>
<feature type="domain" description="CMP/dCMP-type deaminase" evidence="3">
    <location>
        <begin position="7"/>
        <end position="140"/>
    </location>
</feature>
<keyword evidence="2 4" id="KW-0378">Hydrolase</keyword>
<dbReference type="EMBL" id="LNQE01001516">
    <property type="protein sequence ID" value="KUG16040.1"/>
    <property type="molecule type" value="Genomic_DNA"/>
</dbReference>
<accession>A0A0W8F557</accession>
<dbReference type="InterPro" id="IPR016473">
    <property type="entry name" value="dCMP_deaminase"/>
</dbReference>
<evidence type="ECO:0000256" key="2">
    <source>
        <dbReference type="ARBA" id="ARBA00022801"/>
    </source>
</evidence>
<evidence type="ECO:0000259" key="3">
    <source>
        <dbReference type="PROSITE" id="PS51747"/>
    </source>
</evidence>
<dbReference type="AlphaFoldDB" id="A0A0W8F557"/>
<comment type="cofactor">
    <cofactor evidence="1">
        <name>Zn(2+)</name>
        <dbReference type="ChEBI" id="CHEBI:29105"/>
    </cofactor>
</comment>
<dbReference type="SUPFAM" id="SSF53927">
    <property type="entry name" value="Cytidine deaminase-like"/>
    <property type="match status" value="1"/>
</dbReference>
<organism evidence="4">
    <name type="scientific">hydrocarbon metagenome</name>
    <dbReference type="NCBI Taxonomy" id="938273"/>
    <lineage>
        <taxon>unclassified sequences</taxon>
        <taxon>metagenomes</taxon>
        <taxon>ecological metagenomes</taxon>
    </lineage>
</organism>
<dbReference type="GO" id="GO:0006220">
    <property type="term" value="P:pyrimidine nucleotide metabolic process"/>
    <property type="evidence" value="ECO:0007669"/>
    <property type="project" value="InterPro"/>
</dbReference>
<dbReference type="InterPro" id="IPR035105">
    <property type="entry name" value="Deoxycytidylate_deaminase_dom"/>
</dbReference>
<sequence length="153" mass="17107">MTMSRPELDDYFMEIANVVASRSTCLRRKAGAVLVRDKRILSTGYNGVPKGLLHCEDTGCPRADYPSGTHHELCRAVHSEQNAIVQAAIHGVSIEGSTLYCTHQPCTLCAKMLINAGIKRVVYREDYPDGESLKFFRQAEIEVCKLNSFIDER</sequence>
<reference evidence="4" key="1">
    <citation type="journal article" date="2015" name="Proc. Natl. Acad. Sci. U.S.A.">
        <title>Networks of energetic and metabolic interactions define dynamics in microbial communities.</title>
        <authorList>
            <person name="Embree M."/>
            <person name="Liu J.K."/>
            <person name="Al-Bassam M.M."/>
            <person name="Zengler K."/>
        </authorList>
    </citation>
    <scope>NUCLEOTIDE SEQUENCE</scope>
</reference>